<dbReference type="OrthoDB" id="7416568at2"/>
<evidence type="ECO:0000256" key="1">
    <source>
        <dbReference type="ARBA" id="ARBA00022741"/>
    </source>
</evidence>
<dbReference type="InterPro" id="IPR011006">
    <property type="entry name" value="CheY-like_superfamily"/>
</dbReference>
<dbReference type="Gene3D" id="3.40.50.300">
    <property type="entry name" value="P-loop containing nucleotide triphosphate hydrolases"/>
    <property type="match status" value="1"/>
</dbReference>
<reference evidence="12 13" key="1">
    <citation type="submission" date="2017-07" db="EMBL/GenBank/DDBJ databases">
        <title>Sandarakinorhabdus cyanobacteriorum sp. nov., a novel bacterium isolated from cyanobacterial aggregates in a eutrophic lake.</title>
        <authorList>
            <person name="Cai H."/>
        </authorList>
    </citation>
    <scope>NUCLEOTIDE SEQUENCE [LARGE SCALE GENOMIC DNA]</scope>
    <source>
        <strain evidence="12 13">TH057</strain>
    </source>
</reference>
<feature type="compositionally biased region" description="Low complexity" evidence="9">
    <location>
        <begin position="127"/>
        <end position="147"/>
    </location>
</feature>
<evidence type="ECO:0000256" key="6">
    <source>
        <dbReference type="ARBA" id="ARBA00023159"/>
    </source>
</evidence>
<dbReference type="GO" id="GO:0000160">
    <property type="term" value="P:phosphorelay signal transduction system"/>
    <property type="evidence" value="ECO:0007669"/>
    <property type="project" value="UniProtKB-KW"/>
</dbReference>
<dbReference type="CDD" id="cd00009">
    <property type="entry name" value="AAA"/>
    <property type="match status" value="1"/>
</dbReference>
<dbReference type="InterPro" id="IPR003593">
    <property type="entry name" value="AAA+_ATPase"/>
</dbReference>
<evidence type="ECO:0000256" key="8">
    <source>
        <dbReference type="PROSITE-ProRule" id="PRU00169"/>
    </source>
</evidence>
<dbReference type="FunFam" id="3.40.50.300:FF:000006">
    <property type="entry name" value="DNA-binding transcriptional regulator NtrC"/>
    <property type="match status" value="1"/>
</dbReference>
<keyword evidence="3" id="KW-0902">Two-component regulatory system</keyword>
<evidence type="ECO:0000256" key="9">
    <source>
        <dbReference type="SAM" id="MobiDB-lite"/>
    </source>
</evidence>
<dbReference type="Pfam" id="PF25601">
    <property type="entry name" value="AAA_lid_14"/>
    <property type="match status" value="1"/>
</dbReference>
<keyword evidence="13" id="KW-1185">Reference proteome</keyword>
<dbReference type="InterPro" id="IPR002078">
    <property type="entry name" value="Sigma_54_int"/>
</dbReference>
<dbReference type="PANTHER" id="PTHR32071:SF117">
    <property type="entry name" value="PTS-DEPENDENT DIHYDROXYACETONE KINASE OPERON REGULATORY PROTEIN-RELATED"/>
    <property type="match status" value="1"/>
</dbReference>
<dbReference type="InterPro" id="IPR009057">
    <property type="entry name" value="Homeodomain-like_sf"/>
</dbReference>
<dbReference type="SUPFAM" id="SSF52172">
    <property type="entry name" value="CheY-like"/>
    <property type="match status" value="1"/>
</dbReference>
<sequence>MPRHRILIVEDMPSLALAYAAQVEKAGHEPVVADSAAGALNAISQNPEFGAILLDLQLPDAHGLEWLRDNPQIIANYPVVVATADASLARAIDAMRLGAFDFLVKPIAGTRLVSVLASALETGRPAPVAEPEAEAPAEAPAAAASAPRQRSKPRPGLFIGGSAPMQEVYRLIDCVAASRATVFITGESGTGKEVCAEAIHGASGRANGPFIAINCGAIPENLLESELFGHLKGSFTGAITDRIGAVQAAHKGTLFLDEICEMALPLQVKLLRFLQTGTVERVGSNRVEEVDVRIVCATNRDPEREVAEGRFRGDLFYRLAVVPMHMPPLRERPGDVRELAQAFLDRFAREEGKQFDPLGTAQLAQLEGHSWPGNVRELQNVMRRAAVLNAGPGLPASAFALGAATAAGGAPLAAPQPPRDDLLSALQALKGLTLDEIERLVIEAAIDTENGSLPAAARVLGVSPSTLYRKRERWQHPA</sequence>
<keyword evidence="1" id="KW-0547">Nucleotide-binding</keyword>
<dbReference type="Pfam" id="PF02954">
    <property type="entry name" value="HTH_8"/>
    <property type="match status" value="1"/>
</dbReference>
<dbReference type="Gene3D" id="1.10.10.60">
    <property type="entry name" value="Homeodomain-like"/>
    <property type="match status" value="1"/>
</dbReference>
<dbReference type="PANTHER" id="PTHR32071">
    <property type="entry name" value="TRANSCRIPTIONAL REGULATORY PROTEIN"/>
    <property type="match status" value="1"/>
</dbReference>
<keyword evidence="8" id="KW-0597">Phosphoprotein</keyword>
<evidence type="ECO:0000259" key="10">
    <source>
        <dbReference type="PROSITE" id="PS50045"/>
    </source>
</evidence>
<evidence type="ECO:0000256" key="3">
    <source>
        <dbReference type="ARBA" id="ARBA00023012"/>
    </source>
</evidence>
<dbReference type="InterPro" id="IPR002197">
    <property type="entry name" value="HTH_Fis"/>
</dbReference>
<dbReference type="EMBL" id="NOXT01000115">
    <property type="protein sequence ID" value="OYQ27128.1"/>
    <property type="molecule type" value="Genomic_DNA"/>
</dbReference>
<dbReference type="Gene3D" id="1.10.8.60">
    <property type="match status" value="1"/>
</dbReference>
<evidence type="ECO:0000256" key="2">
    <source>
        <dbReference type="ARBA" id="ARBA00022840"/>
    </source>
</evidence>
<feature type="domain" description="Sigma-54 factor interaction" evidence="10">
    <location>
        <begin position="158"/>
        <end position="387"/>
    </location>
</feature>
<dbReference type="GO" id="GO:0043565">
    <property type="term" value="F:sequence-specific DNA binding"/>
    <property type="evidence" value="ECO:0007669"/>
    <property type="project" value="InterPro"/>
</dbReference>
<gene>
    <name evidence="12" type="ORF">CHU93_11345</name>
</gene>
<dbReference type="GO" id="GO:0006355">
    <property type="term" value="P:regulation of DNA-templated transcription"/>
    <property type="evidence" value="ECO:0007669"/>
    <property type="project" value="InterPro"/>
</dbReference>
<dbReference type="SMART" id="SM00448">
    <property type="entry name" value="REC"/>
    <property type="match status" value="1"/>
</dbReference>
<dbReference type="Pfam" id="PF00072">
    <property type="entry name" value="Response_reg"/>
    <property type="match status" value="1"/>
</dbReference>
<feature type="region of interest" description="Disordered" evidence="9">
    <location>
        <begin position="127"/>
        <end position="159"/>
    </location>
</feature>
<feature type="modified residue" description="4-aspartylphosphate" evidence="8">
    <location>
        <position position="55"/>
    </location>
</feature>
<proteinExistence type="predicted"/>
<evidence type="ECO:0000313" key="12">
    <source>
        <dbReference type="EMBL" id="OYQ27128.1"/>
    </source>
</evidence>
<keyword evidence="7" id="KW-0804">Transcription</keyword>
<dbReference type="Proteomes" id="UP000216991">
    <property type="component" value="Unassembled WGS sequence"/>
</dbReference>
<dbReference type="AlphaFoldDB" id="A0A255YD61"/>
<comment type="caution">
    <text evidence="12">The sequence shown here is derived from an EMBL/GenBank/DDBJ whole genome shotgun (WGS) entry which is preliminary data.</text>
</comment>
<feature type="domain" description="Response regulatory" evidence="11">
    <location>
        <begin position="5"/>
        <end position="120"/>
    </location>
</feature>
<accession>A0A255YD61</accession>
<dbReference type="Gene3D" id="3.40.50.2300">
    <property type="match status" value="1"/>
</dbReference>
<dbReference type="SUPFAM" id="SSF52540">
    <property type="entry name" value="P-loop containing nucleoside triphosphate hydrolases"/>
    <property type="match status" value="1"/>
</dbReference>
<evidence type="ECO:0000259" key="11">
    <source>
        <dbReference type="PROSITE" id="PS50110"/>
    </source>
</evidence>
<keyword evidence="5" id="KW-0238">DNA-binding</keyword>
<dbReference type="InterPro" id="IPR025943">
    <property type="entry name" value="Sigma_54_int_dom_ATP-bd_2"/>
</dbReference>
<evidence type="ECO:0000256" key="5">
    <source>
        <dbReference type="ARBA" id="ARBA00023125"/>
    </source>
</evidence>
<dbReference type="PROSITE" id="PS50110">
    <property type="entry name" value="RESPONSE_REGULATORY"/>
    <property type="match status" value="1"/>
</dbReference>
<evidence type="ECO:0000313" key="13">
    <source>
        <dbReference type="Proteomes" id="UP000216991"/>
    </source>
</evidence>
<dbReference type="InterPro" id="IPR001789">
    <property type="entry name" value="Sig_transdc_resp-reg_receiver"/>
</dbReference>
<dbReference type="InterPro" id="IPR058031">
    <property type="entry name" value="AAA_lid_NorR"/>
</dbReference>
<organism evidence="12 13">
    <name type="scientific">Sandarakinorhabdus cyanobacteriorum</name>
    <dbReference type="NCBI Taxonomy" id="1981098"/>
    <lineage>
        <taxon>Bacteria</taxon>
        <taxon>Pseudomonadati</taxon>
        <taxon>Pseudomonadota</taxon>
        <taxon>Alphaproteobacteria</taxon>
        <taxon>Sphingomonadales</taxon>
        <taxon>Sphingosinicellaceae</taxon>
        <taxon>Sandarakinorhabdus</taxon>
    </lineage>
</organism>
<dbReference type="InterPro" id="IPR025944">
    <property type="entry name" value="Sigma_54_int_dom_CS"/>
</dbReference>
<dbReference type="GO" id="GO:0005524">
    <property type="term" value="F:ATP binding"/>
    <property type="evidence" value="ECO:0007669"/>
    <property type="project" value="UniProtKB-KW"/>
</dbReference>
<keyword evidence="6" id="KW-0010">Activator</keyword>
<dbReference type="RefSeq" id="WP_094474194.1">
    <property type="nucleotide sequence ID" value="NZ_NOXT01000115.1"/>
</dbReference>
<name>A0A255YD61_9SPHN</name>
<keyword evidence="4" id="KW-0805">Transcription regulation</keyword>
<evidence type="ECO:0000256" key="7">
    <source>
        <dbReference type="ARBA" id="ARBA00023163"/>
    </source>
</evidence>
<dbReference type="Pfam" id="PF00158">
    <property type="entry name" value="Sigma54_activat"/>
    <property type="match status" value="1"/>
</dbReference>
<dbReference type="SMART" id="SM00382">
    <property type="entry name" value="AAA"/>
    <property type="match status" value="1"/>
</dbReference>
<keyword evidence="2" id="KW-0067">ATP-binding</keyword>
<evidence type="ECO:0000256" key="4">
    <source>
        <dbReference type="ARBA" id="ARBA00023015"/>
    </source>
</evidence>
<dbReference type="SUPFAM" id="SSF46689">
    <property type="entry name" value="Homeodomain-like"/>
    <property type="match status" value="1"/>
</dbReference>
<dbReference type="InterPro" id="IPR027417">
    <property type="entry name" value="P-loop_NTPase"/>
</dbReference>
<dbReference type="PROSITE" id="PS50045">
    <property type="entry name" value="SIGMA54_INTERACT_4"/>
    <property type="match status" value="1"/>
</dbReference>
<dbReference type="PROSITE" id="PS00676">
    <property type="entry name" value="SIGMA54_INTERACT_2"/>
    <property type="match status" value="1"/>
</dbReference>
<dbReference type="PROSITE" id="PS00688">
    <property type="entry name" value="SIGMA54_INTERACT_3"/>
    <property type="match status" value="1"/>
</dbReference>
<protein>
    <submittedName>
        <fullName evidence="12">Sigma-54-dependent Fis family transcriptional regulator</fullName>
    </submittedName>
</protein>